<feature type="region of interest" description="Disordered" evidence="2">
    <location>
        <begin position="601"/>
        <end position="626"/>
    </location>
</feature>
<dbReference type="EMBL" id="JAEHOE010000001">
    <property type="protein sequence ID" value="KAG2501847.1"/>
    <property type="molecule type" value="Genomic_DNA"/>
</dbReference>
<feature type="region of interest" description="Disordered" evidence="2">
    <location>
        <begin position="887"/>
        <end position="937"/>
    </location>
</feature>
<name>A0A835YHC0_9CHLO</name>
<protein>
    <submittedName>
        <fullName evidence="3">Uncharacterized protein</fullName>
    </submittedName>
</protein>
<feature type="compositionally biased region" description="Low complexity" evidence="2">
    <location>
        <begin position="683"/>
        <end position="693"/>
    </location>
</feature>
<feature type="compositionally biased region" description="Low complexity" evidence="2">
    <location>
        <begin position="705"/>
        <end position="715"/>
    </location>
</feature>
<feature type="region of interest" description="Disordered" evidence="2">
    <location>
        <begin position="294"/>
        <end position="329"/>
    </location>
</feature>
<dbReference type="PANTHER" id="PTHR13037">
    <property type="entry name" value="FORMIN"/>
    <property type="match status" value="1"/>
</dbReference>
<evidence type="ECO:0000256" key="2">
    <source>
        <dbReference type="SAM" id="MobiDB-lite"/>
    </source>
</evidence>
<keyword evidence="1" id="KW-0945">Host-virus interaction</keyword>
<dbReference type="OrthoDB" id="545762at2759"/>
<comment type="caution">
    <text evidence="3">The sequence shown here is derived from an EMBL/GenBank/DDBJ whole genome shotgun (WGS) entry which is preliminary data.</text>
</comment>
<feature type="compositionally biased region" description="Low complexity" evidence="2">
    <location>
        <begin position="411"/>
        <end position="432"/>
    </location>
</feature>
<dbReference type="PANTHER" id="PTHR13037:SF24">
    <property type="entry name" value="POLYCOMB PROTEIN PCL-RELATED"/>
    <property type="match status" value="1"/>
</dbReference>
<dbReference type="Proteomes" id="UP000612055">
    <property type="component" value="Unassembled WGS sequence"/>
</dbReference>
<evidence type="ECO:0000313" key="3">
    <source>
        <dbReference type="EMBL" id="KAG2501847.1"/>
    </source>
</evidence>
<keyword evidence="4" id="KW-1185">Reference proteome</keyword>
<evidence type="ECO:0000313" key="4">
    <source>
        <dbReference type="Proteomes" id="UP000612055"/>
    </source>
</evidence>
<sequence>MLTGAEGRLRRGALSRSKPCFYRSSIRARSRGHHQPQAAQLAARTPNTEIFPPDSAADALVSFLHSPPGQSSPRSFVAQLNDTIAQARSWRELSDVLESSWARVDFVNVSTAWTRLATLYSRAPGLEHDVEADVEPPAQDPAFRQFLGQLIAVTSAHLRDFGVRALANVMWAMSNADWRLEEHEPAVSELVHDWSAAVEGRVHELGPADVSNICCAVGRLDSRWRPEFVVAFYRSVLQREELLHRLDVTAVNQVLYGLSRSQRRRLITVGPETRRRLAGCVARLLERYSFAEPAGSDASASPSASTNGSASSGGLSRSSSGGDSFSGASSNGAAFAGSSEINGTFAHGPSTSGQPSHVVTSGLTVVINGATAAAAAASTSDRLLPGSNGACGCGLPGPGPGPGPNSNLRHASSSTSTSSAAASPSTSAPTPTAHDRGRGGLAPWRAAQLLYNCHKLRLPLQSHAYRALMPVVAQVYGQRPSPLDHWSFSFLTGFVDAHRRVHRQLRPDLDPLYQYVEGRLGEGGASQLAMLAHAFGEMQVPVRARFWGYVFARYMGPGLGQGLGAGAVAAGAAAVAAAAAGPGGLGAAAGAGAAAPGAAAGVRGVESQSQHSPPGQHSGPSSAPAPSIVRRLWSRAFVDVAAPLPQGQALGHLADPPPSPAQSHHPDHASEPFHQPQPHHRAQAQSPPHQQHPQPQPQAEDEPARGPSAASAPRPLDTHPQRPGRSRPPAPSASPPPDPAAPPPERLLPPPMQRMPSCRLHAQHPPPQAWVQADYDNEFGPIRLRSPATEDALEPATLHFVCWQSAKAGILPPRAFLRLYVDRVPEWLERRASDRQLAQAVETLQLLQWVPRRDMSDALCYGLERAALRSKLPLRRLARWVYAQRQQAPSPAPSLPGSATASRDEAGGALAGEGRGGGGRDRDMEPQQPPRGQQPWR</sequence>
<reference evidence="3" key="1">
    <citation type="journal article" date="2020" name="bioRxiv">
        <title>Comparative genomics of Chlamydomonas.</title>
        <authorList>
            <person name="Craig R.J."/>
            <person name="Hasan A.R."/>
            <person name="Ness R.W."/>
            <person name="Keightley P.D."/>
        </authorList>
    </citation>
    <scope>NUCLEOTIDE SEQUENCE</scope>
    <source>
        <strain evidence="3">CCAP 11/70</strain>
    </source>
</reference>
<feature type="region of interest" description="Disordered" evidence="2">
    <location>
        <begin position="395"/>
        <end position="439"/>
    </location>
</feature>
<dbReference type="AlphaFoldDB" id="A0A835YHC0"/>
<feature type="compositionally biased region" description="Pro residues" evidence="2">
    <location>
        <begin position="726"/>
        <end position="753"/>
    </location>
</feature>
<evidence type="ECO:0000256" key="1">
    <source>
        <dbReference type="ARBA" id="ARBA00022581"/>
    </source>
</evidence>
<gene>
    <name evidence="3" type="ORF">HYH03_000345</name>
</gene>
<feature type="region of interest" description="Disordered" evidence="2">
    <location>
        <begin position="647"/>
        <end position="764"/>
    </location>
</feature>
<proteinExistence type="predicted"/>
<accession>A0A835YHC0</accession>
<organism evidence="3 4">
    <name type="scientific">Edaphochlamys debaryana</name>
    <dbReference type="NCBI Taxonomy" id="47281"/>
    <lineage>
        <taxon>Eukaryota</taxon>
        <taxon>Viridiplantae</taxon>
        <taxon>Chlorophyta</taxon>
        <taxon>core chlorophytes</taxon>
        <taxon>Chlorophyceae</taxon>
        <taxon>CS clade</taxon>
        <taxon>Chlamydomonadales</taxon>
        <taxon>Chlamydomonadales incertae sedis</taxon>
        <taxon>Edaphochlamys</taxon>
    </lineage>
</organism>